<organism evidence="1 2">
    <name type="scientific">Knoellia flava</name>
    <dbReference type="NCBI Taxonomy" id="913969"/>
    <lineage>
        <taxon>Bacteria</taxon>
        <taxon>Bacillati</taxon>
        <taxon>Actinomycetota</taxon>
        <taxon>Actinomycetes</taxon>
        <taxon>Micrococcales</taxon>
        <taxon>Intrasporangiaceae</taxon>
        <taxon>Knoellia</taxon>
    </lineage>
</organism>
<proteinExistence type="predicted"/>
<sequence>MDDELDETQWTDAARESYAASAEALIAEIRRHVELTTGREGRQRELGPWFESAEEVHEAAVAFTHAELDWCGSTSIKVRIDEDDWDDDEDDDEEDEEVGDVLSVVGRWDFRVTDPEAFVEAGRRAYAEAWPDDTAEDAEIAVPDVGAAVAALMHPPTLDQLEGAEGLDMAMVWAETYLHDGSETDEEDPFAIVHESRRRG</sequence>
<accession>A0A8H9FU16</accession>
<reference evidence="1" key="2">
    <citation type="submission" date="2020-09" db="EMBL/GenBank/DDBJ databases">
        <authorList>
            <person name="Sun Q."/>
            <person name="Zhou Y."/>
        </authorList>
    </citation>
    <scope>NUCLEOTIDE SEQUENCE</scope>
    <source>
        <strain evidence="1">CGMCC 1.10749</strain>
    </source>
</reference>
<gene>
    <name evidence="1" type="ORF">GCM10011314_19640</name>
</gene>
<protein>
    <submittedName>
        <fullName evidence="1">Uncharacterized protein</fullName>
    </submittedName>
</protein>
<dbReference type="EMBL" id="BMEA01000002">
    <property type="protein sequence ID" value="GGB80090.1"/>
    <property type="molecule type" value="Genomic_DNA"/>
</dbReference>
<evidence type="ECO:0000313" key="2">
    <source>
        <dbReference type="Proteomes" id="UP000628079"/>
    </source>
</evidence>
<comment type="caution">
    <text evidence="1">The sequence shown here is derived from an EMBL/GenBank/DDBJ whole genome shotgun (WGS) entry which is preliminary data.</text>
</comment>
<dbReference type="Proteomes" id="UP000628079">
    <property type="component" value="Unassembled WGS sequence"/>
</dbReference>
<reference evidence="1" key="1">
    <citation type="journal article" date="2014" name="Int. J. Syst. Evol. Microbiol.">
        <title>Complete genome sequence of Corynebacterium casei LMG S-19264T (=DSM 44701T), isolated from a smear-ripened cheese.</title>
        <authorList>
            <consortium name="US DOE Joint Genome Institute (JGI-PGF)"/>
            <person name="Walter F."/>
            <person name="Albersmeier A."/>
            <person name="Kalinowski J."/>
            <person name="Ruckert C."/>
        </authorList>
    </citation>
    <scope>NUCLEOTIDE SEQUENCE</scope>
    <source>
        <strain evidence="1">CGMCC 1.10749</strain>
    </source>
</reference>
<dbReference type="RefSeq" id="WP_035945472.1">
    <property type="nucleotide sequence ID" value="NZ_BMEA01000002.1"/>
</dbReference>
<dbReference type="AlphaFoldDB" id="A0A8H9FU16"/>
<name>A0A8H9FU16_9MICO</name>
<evidence type="ECO:0000313" key="1">
    <source>
        <dbReference type="EMBL" id="GGB80090.1"/>
    </source>
</evidence>